<evidence type="ECO:0000313" key="9">
    <source>
        <dbReference type="Proteomes" id="UP000185557"/>
    </source>
</evidence>
<dbReference type="RefSeq" id="WP_073609641.1">
    <property type="nucleotide sequence ID" value="NZ_MRCG01000013.1"/>
</dbReference>
<comment type="similarity">
    <text evidence="1 5 6">Belongs to the universal ribosomal protein uL13 family.</text>
</comment>
<sequence length="152" mass="16959">MTTKTYIPPTDSIQRQWHVIDAEGQRLGRLATEIATILRGKNKPTFTPHMDTGDFVVVVNAEKVVVTGRKSSMKLYRRHSGRPGGMKVETFDKLQARIPARILEQAVKGMLPKNSLGRKQFTKLKVYAGPEHPHQAQNPVIHAVNTIPGEAK</sequence>
<dbReference type="InterPro" id="IPR005823">
    <property type="entry name" value="Ribosomal_uL13_bac-type"/>
</dbReference>
<organism evidence="8 9">
    <name type="scientific">Phormidium tenue NIES-30</name>
    <dbReference type="NCBI Taxonomy" id="549789"/>
    <lineage>
        <taxon>Bacteria</taxon>
        <taxon>Bacillati</taxon>
        <taxon>Cyanobacteriota</taxon>
        <taxon>Cyanophyceae</taxon>
        <taxon>Oscillatoriophycideae</taxon>
        <taxon>Oscillatoriales</taxon>
        <taxon>Oscillatoriaceae</taxon>
        <taxon>Phormidium</taxon>
    </lineage>
</organism>
<keyword evidence="3 5" id="KW-0687">Ribonucleoprotein</keyword>
<dbReference type="OrthoDB" id="9801330at2"/>
<dbReference type="GO" id="GO:0006412">
    <property type="term" value="P:translation"/>
    <property type="evidence" value="ECO:0007669"/>
    <property type="project" value="UniProtKB-UniRule"/>
</dbReference>
<evidence type="ECO:0000256" key="2">
    <source>
        <dbReference type="ARBA" id="ARBA00022980"/>
    </source>
</evidence>
<reference evidence="8 9" key="1">
    <citation type="submission" date="2016-11" db="EMBL/GenBank/DDBJ databases">
        <title>Draft Genome Sequences of Nine Cyanobacterial Strains from Diverse Habitats.</title>
        <authorList>
            <person name="Zhu T."/>
            <person name="Hou S."/>
            <person name="Lu X."/>
            <person name="Hess W.R."/>
        </authorList>
    </citation>
    <scope>NUCLEOTIDE SEQUENCE [LARGE SCALE GENOMIC DNA]</scope>
    <source>
        <strain evidence="8 9">NIES-30</strain>
    </source>
</reference>
<dbReference type="GO" id="GO:0022625">
    <property type="term" value="C:cytosolic large ribosomal subunit"/>
    <property type="evidence" value="ECO:0007669"/>
    <property type="project" value="TreeGrafter"/>
</dbReference>
<dbReference type="AlphaFoldDB" id="A0A1U7J2P7"/>
<dbReference type="FunFam" id="3.90.1180.10:FF:000001">
    <property type="entry name" value="50S ribosomal protein L13"/>
    <property type="match status" value="1"/>
</dbReference>
<dbReference type="PANTHER" id="PTHR11545:SF2">
    <property type="entry name" value="LARGE RIBOSOMAL SUBUNIT PROTEIN UL13M"/>
    <property type="match status" value="1"/>
</dbReference>
<name>A0A1U7J2P7_9CYAN</name>
<dbReference type="Gene3D" id="3.90.1180.10">
    <property type="entry name" value="Ribosomal protein L13"/>
    <property type="match status" value="1"/>
</dbReference>
<dbReference type="PIRSF" id="PIRSF002181">
    <property type="entry name" value="Ribosomal_L13"/>
    <property type="match status" value="1"/>
</dbReference>
<evidence type="ECO:0000256" key="5">
    <source>
        <dbReference type="HAMAP-Rule" id="MF_01366"/>
    </source>
</evidence>
<accession>A0A1U7J2P7</accession>
<evidence type="ECO:0000256" key="4">
    <source>
        <dbReference type="ARBA" id="ARBA00035201"/>
    </source>
</evidence>
<dbReference type="PANTHER" id="PTHR11545">
    <property type="entry name" value="RIBOSOMAL PROTEIN L13"/>
    <property type="match status" value="1"/>
</dbReference>
<dbReference type="HAMAP" id="MF_01366">
    <property type="entry name" value="Ribosomal_uL13"/>
    <property type="match status" value="1"/>
</dbReference>
<dbReference type="GO" id="GO:0017148">
    <property type="term" value="P:negative regulation of translation"/>
    <property type="evidence" value="ECO:0007669"/>
    <property type="project" value="TreeGrafter"/>
</dbReference>
<dbReference type="InterPro" id="IPR005822">
    <property type="entry name" value="Ribosomal_uL13"/>
</dbReference>
<comment type="caution">
    <text evidence="8">The sequence shown here is derived from an EMBL/GenBank/DDBJ whole genome shotgun (WGS) entry which is preliminary data.</text>
</comment>
<keyword evidence="9" id="KW-1185">Reference proteome</keyword>
<dbReference type="InterPro" id="IPR036899">
    <property type="entry name" value="Ribosomal_uL13_sf"/>
</dbReference>
<evidence type="ECO:0000256" key="1">
    <source>
        <dbReference type="ARBA" id="ARBA00006227"/>
    </source>
</evidence>
<gene>
    <name evidence="5 7" type="primary">rplM</name>
    <name evidence="5" type="synonym">rpl13</name>
    <name evidence="8" type="ORF">NIES30_17120</name>
</gene>
<dbReference type="SUPFAM" id="SSF52161">
    <property type="entry name" value="Ribosomal protein L13"/>
    <property type="match status" value="1"/>
</dbReference>
<protein>
    <recommendedName>
        <fullName evidence="4 5">Large ribosomal subunit protein uL13</fullName>
    </recommendedName>
</protein>
<dbReference type="Proteomes" id="UP000185557">
    <property type="component" value="Unassembled WGS sequence"/>
</dbReference>
<dbReference type="Pfam" id="PF00572">
    <property type="entry name" value="Ribosomal_L13"/>
    <property type="match status" value="1"/>
</dbReference>
<dbReference type="GO" id="GO:0003729">
    <property type="term" value="F:mRNA binding"/>
    <property type="evidence" value="ECO:0007669"/>
    <property type="project" value="UniProtKB-ARBA"/>
</dbReference>
<dbReference type="GO" id="GO:0003735">
    <property type="term" value="F:structural constituent of ribosome"/>
    <property type="evidence" value="ECO:0007669"/>
    <property type="project" value="InterPro"/>
</dbReference>
<dbReference type="STRING" id="549789.NIES30_17120"/>
<dbReference type="NCBIfam" id="TIGR01066">
    <property type="entry name" value="rplM_bact"/>
    <property type="match status" value="1"/>
</dbReference>
<evidence type="ECO:0000256" key="7">
    <source>
        <dbReference type="RuleBase" id="RU003878"/>
    </source>
</evidence>
<dbReference type="CDD" id="cd00392">
    <property type="entry name" value="Ribosomal_L13"/>
    <property type="match status" value="1"/>
</dbReference>
<comment type="subunit">
    <text evidence="5">Part of the 50S ribosomal subunit.</text>
</comment>
<comment type="function">
    <text evidence="5 7">This protein is one of the early assembly proteins of the 50S ribosomal subunit, although it is not seen to bind rRNA by itself. It is important during the early stages of 50S assembly.</text>
</comment>
<dbReference type="EMBL" id="MRCG01000013">
    <property type="protein sequence ID" value="OKH46415.1"/>
    <property type="molecule type" value="Genomic_DNA"/>
</dbReference>
<dbReference type="InterPro" id="IPR023563">
    <property type="entry name" value="Ribosomal_uL13_CS"/>
</dbReference>
<evidence type="ECO:0000256" key="3">
    <source>
        <dbReference type="ARBA" id="ARBA00023274"/>
    </source>
</evidence>
<evidence type="ECO:0000256" key="6">
    <source>
        <dbReference type="RuleBase" id="RU003877"/>
    </source>
</evidence>
<evidence type="ECO:0000313" key="8">
    <source>
        <dbReference type="EMBL" id="OKH46415.1"/>
    </source>
</evidence>
<dbReference type="PROSITE" id="PS00783">
    <property type="entry name" value="RIBOSOMAL_L13"/>
    <property type="match status" value="1"/>
</dbReference>
<keyword evidence="2 5" id="KW-0689">Ribosomal protein</keyword>
<proteinExistence type="inferred from homology"/>